<evidence type="ECO:0000256" key="4">
    <source>
        <dbReference type="ARBA" id="ARBA00022737"/>
    </source>
</evidence>
<dbReference type="PANTHER" id="PTHR12558">
    <property type="entry name" value="CELL DIVISION CYCLE 16,23,27"/>
    <property type="match status" value="1"/>
</dbReference>
<reference evidence="10 11" key="1">
    <citation type="journal article" date="2011" name="Front. Microbiol.">
        <title>Genomic signatures of strain selection and enhancement in Bacillus atrophaeus var. globigii, a historical biowarfare simulant.</title>
        <authorList>
            <person name="Gibbons H.S."/>
            <person name="Broomall S.M."/>
            <person name="McNew L.A."/>
            <person name="Daligault H."/>
            <person name="Chapman C."/>
            <person name="Bruce D."/>
            <person name="Karavis M."/>
            <person name="Krepps M."/>
            <person name="McGregor P.A."/>
            <person name="Hong C."/>
            <person name="Park K.H."/>
            <person name="Akmal A."/>
            <person name="Feldman A."/>
            <person name="Lin J.S."/>
            <person name="Chang W.E."/>
            <person name="Higgs B.W."/>
            <person name="Demirev P."/>
            <person name="Lindquist J."/>
            <person name="Liem A."/>
            <person name="Fochler E."/>
            <person name="Read T.D."/>
            <person name="Tapia R."/>
            <person name="Johnson S."/>
            <person name="Bishop-Lilly K.A."/>
            <person name="Detter C."/>
            <person name="Han C."/>
            <person name="Sozhamannan S."/>
            <person name="Rosenzweig C.N."/>
            <person name="Skowronski E.W."/>
        </authorList>
    </citation>
    <scope>NUCLEOTIDE SEQUENCE [LARGE SCALE GENOMIC DNA]</scope>
    <source>
        <strain evidence="10 11">AIT1</strain>
    </source>
</reference>
<dbReference type="SMART" id="SM00028">
    <property type="entry name" value="TPR"/>
    <property type="match status" value="4"/>
</dbReference>
<dbReference type="InterPro" id="IPR008410">
    <property type="entry name" value="BCSC_C"/>
</dbReference>
<dbReference type="Proteomes" id="UP000286976">
    <property type="component" value="Unassembled WGS sequence"/>
</dbReference>
<dbReference type="PROSITE" id="PS50005">
    <property type="entry name" value="TPR"/>
    <property type="match status" value="1"/>
</dbReference>
<dbReference type="RefSeq" id="WP_126756677.1">
    <property type="nucleotide sequence ID" value="NZ_PIPQ01000001.1"/>
</dbReference>
<evidence type="ECO:0000256" key="1">
    <source>
        <dbReference type="ARBA" id="ARBA00003476"/>
    </source>
</evidence>
<dbReference type="PANTHER" id="PTHR12558:SF13">
    <property type="entry name" value="CELL DIVISION CYCLE PROTEIN 27 HOMOLOG"/>
    <property type="match status" value="1"/>
</dbReference>
<comment type="pathway">
    <text evidence="2">Glycan metabolism; bacterial cellulose biosynthesis.</text>
</comment>
<keyword evidence="3 8" id="KW-0732">Signal</keyword>
<evidence type="ECO:0000256" key="5">
    <source>
        <dbReference type="ARBA" id="ARBA00022803"/>
    </source>
</evidence>
<comment type="function">
    <text evidence="1">Required for maximal bacterial cellulose synthesis.</text>
</comment>
<evidence type="ECO:0000259" key="9">
    <source>
        <dbReference type="Pfam" id="PF05420"/>
    </source>
</evidence>
<feature type="signal peptide" evidence="8">
    <location>
        <begin position="1"/>
        <end position="29"/>
    </location>
</feature>
<evidence type="ECO:0000256" key="3">
    <source>
        <dbReference type="ARBA" id="ARBA00022729"/>
    </source>
</evidence>
<keyword evidence="5 7" id="KW-0802">TPR repeat</keyword>
<dbReference type="AlphaFoldDB" id="A0A432XAB8"/>
<sequence length="1101" mass="122868">MLFKQSITLRRLVLTSFTSVLLVTAPAWASVPLSETFDEESGRLLEERIDYWYGRGRPDRVGDYVEQLLRVHPNHPSLLEAQALLAFNESDLDEASRYYALLVETAPRSSQTLRIEELVTLSEDQQLAISDARLLSLAGRLEESLAKWHEVFPTGPQALNLAIEYWQLVAANGEPNEALVALNRLAQEHPLFIPLQLAIVRTEIALDRYQVTARDDLIDLISDTVFGTEAFSLARSIAVNAPENAQTLAYIEKLLKARPGHKELLELVARIQPQVERQQQLEASGAFDRLQKGLAALERGDALVAEAWLREAWQAGGETAQIAGNLGYAIRQQGRHAEALSWFKRAQALAPDTQEWAAMVASSIFWRDTQVFYQRLEEARLHSAAIALSRLKSHPEGALQQSLLTLMEGELRLARGETAGAIPYFERALSQADTREQAAWALFGIYRDEQRTYAMESFYGQLAPDLQTMLSDAYNGYRASQLVAQADRLMASGEEQQAFELLLDAYSLDPENPWLIADIASYEVDQGSAEQGLAWFERLLRTSPSNDAWYAYALLLARLDKNQEALNALAQLPAEAQTEGVLELQKRVQQAQLETAFTEDWRAVLAEQPTVFNSLADDARLRLLAIMAEEATADDDAYLFLFEQQIQQTPDNSEAYRLASDFAAAIGQLDRSYTWSLKAIELQRSASEAAGLSVWQVSEQDDWRISGLRRQAYQVAERSESVFTIGFDKSHKSGTPGITELAKQTLMLHLKVPFAEREGYWFVQADPTTIDAGEADFDNTFWRDRFGTGLFCEPDCPTGLQETNDDAGIAVGIGADFPRWWFDIGRSPIGFERSEWVGSVGYRFDVGNFGANVKLDRRVLTSTKISFAGQQDPFSEYAWGPAVRHGLGLSLSWDQGERFGWWASLGGDYYDGHNMASNTGWYTFSGAYVRAYDTEPLAVTIGLTGLLWGYQKDLSGVSLGHGNYYSPKTYGSLSVPVSVYGRLNRFSYLLRASVGYSKSKLNSQVFYPQHPDLQEQALQLGTVTGLVPTYEGGTGGGASHSFVGNFEYRLSSHWYVGLALNLIRSDTFSPNQGLLYLRYHFGGYSLPVARPPAPPTAYMSR</sequence>
<evidence type="ECO:0000256" key="8">
    <source>
        <dbReference type="SAM" id="SignalP"/>
    </source>
</evidence>
<protein>
    <recommendedName>
        <fullName evidence="9">Cellulose synthase operon C C-terminal domain-containing protein</fullName>
    </recommendedName>
</protein>
<name>A0A432XAB8_9GAMM</name>
<comment type="caution">
    <text evidence="10">The sequence shown here is derived from an EMBL/GenBank/DDBJ whole genome shotgun (WGS) entry which is preliminary data.</text>
</comment>
<keyword evidence="6" id="KW-0135">Cellulose biosynthesis</keyword>
<evidence type="ECO:0000313" key="10">
    <source>
        <dbReference type="EMBL" id="RUO44274.1"/>
    </source>
</evidence>
<evidence type="ECO:0000256" key="7">
    <source>
        <dbReference type="PROSITE-ProRule" id="PRU00339"/>
    </source>
</evidence>
<dbReference type="UniPathway" id="UPA00694"/>
<dbReference type="InterPro" id="IPR019734">
    <property type="entry name" value="TPR_rpt"/>
</dbReference>
<gene>
    <name evidence="10" type="ORF">CWE15_03645</name>
</gene>
<dbReference type="GO" id="GO:0019867">
    <property type="term" value="C:outer membrane"/>
    <property type="evidence" value="ECO:0007669"/>
    <property type="project" value="InterPro"/>
</dbReference>
<dbReference type="InterPro" id="IPR011990">
    <property type="entry name" value="TPR-like_helical_dom_sf"/>
</dbReference>
<accession>A0A432XAB8</accession>
<feature type="domain" description="Cellulose synthase operon C C-terminal" evidence="9">
    <location>
        <begin position="740"/>
        <end position="1081"/>
    </location>
</feature>
<organism evidence="10 11">
    <name type="scientific">Aliidiomarina taiwanensis</name>
    <dbReference type="NCBI Taxonomy" id="946228"/>
    <lineage>
        <taxon>Bacteria</taxon>
        <taxon>Pseudomonadati</taxon>
        <taxon>Pseudomonadota</taxon>
        <taxon>Gammaproteobacteria</taxon>
        <taxon>Alteromonadales</taxon>
        <taxon>Idiomarinaceae</taxon>
        <taxon>Aliidiomarina</taxon>
    </lineage>
</organism>
<dbReference type="Gene3D" id="1.25.40.10">
    <property type="entry name" value="Tetratricopeptide repeat domain"/>
    <property type="match status" value="3"/>
</dbReference>
<dbReference type="OrthoDB" id="174989at2"/>
<evidence type="ECO:0000256" key="2">
    <source>
        <dbReference type="ARBA" id="ARBA00005186"/>
    </source>
</evidence>
<keyword evidence="4" id="KW-0677">Repeat</keyword>
<dbReference type="Pfam" id="PF13432">
    <property type="entry name" value="TPR_16"/>
    <property type="match status" value="2"/>
</dbReference>
<dbReference type="GO" id="GO:0030244">
    <property type="term" value="P:cellulose biosynthetic process"/>
    <property type="evidence" value="ECO:0007669"/>
    <property type="project" value="UniProtKB-KW"/>
</dbReference>
<dbReference type="Pfam" id="PF05420">
    <property type="entry name" value="BCSC_C"/>
    <property type="match status" value="1"/>
</dbReference>
<proteinExistence type="predicted"/>
<feature type="chain" id="PRO_5019475552" description="Cellulose synthase operon C C-terminal domain-containing protein" evidence="8">
    <location>
        <begin position="30"/>
        <end position="1101"/>
    </location>
</feature>
<dbReference type="EMBL" id="PIPQ01000001">
    <property type="protein sequence ID" value="RUO44274.1"/>
    <property type="molecule type" value="Genomic_DNA"/>
</dbReference>
<evidence type="ECO:0000313" key="11">
    <source>
        <dbReference type="Proteomes" id="UP000286976"/>
    </source>
</evidence>
<evidence type="ECO:0000256" key="6">
    <source>
        <dbReference type="ARBA" id="ARBA00022916"/>
    </source>
</evidence>
<keyword evidence="11" id="KW-1185">Reference proteome</keyword>
<dbReference type="SUPFAM" id="SSF48452">
    <property type="entry name" value="TPR-like"/>
    <property type="match status" value="2"/>
</dbReference>
<feature type="repeat" description="TPR" evidence="7">
    <location>
        <begin position="320"/>
        <end position="353"/>
    </location>
</feature>